<feature type="transmembrane region" description="Helical" evidence="9">
    <location>
        <begin position="105"/>
        <end position="125"/>
    </location>
</feature>
<feature type="transmembrane region" description="Helical" evidence="9">
    <location>
        <begin position="76"/>
        <end position="93"/>
    </location>
</feature>
<feature type="transmembrane region" description="Helical" evidence="9">
    <location>
        <begin position="176"/>
        <end position="200"/>
    </location>
</feature>
<keyword evidence="7" id="KW-0406">Ion transport</keyword>
<dbReference type="GO" id="GO:0015297">
    <property type="term" value="F:antiporter activity"/>
    <property type="evidence" value="ECO:0007669"/>
    <property type="project" value="UniProtKB-KW"/>
</dbReference>
<dbReference type="PANTHER" id="PTHR32507:SF0">
    <property type="entry name" value="NA(+)_H(+) ANTIPORTER 2-RELATED"/>
    <property type="match status" value="1"/>
</dbReference>
<dbReference type="Proteomes" id="UP000502196">
    <property type="component" value="Chromosome"/>
</dbReference>
<name>A0A6F9E2M6_9BACL</name>
<keyword evidence="6 9" id="KW-1133">Transmembrane helix</keyword>
<evidence type="ECO:0000256" key="6">
    <source>
        <dbReference type="ARBA" id="ARBA00022989"/>
    </source>
</evidence>
<sequence>MSGQVDGPGKEMAMGGEGAQLVHEGLRLLSVALTAGIVLGWASNRLRIPDIVLYLVGGMLLGQSGFGWLAVPANSAINQFILTFGAAVILFDGGLATKLKILQRVWLTVALLVTAGVLVTALAVAGTVSALMGVSFVSALLVGSVIASTDPAALIPIFRKVKIKPQLAQTVVSESAFNDAVAAMLVSVVVGVAAGGAFSIGGAAGGFLRLAGLGLVVGAVFGLLAAVLLGHRSRHVVRDYEAVTAIALVVSAYVLSEAVGGSGFMAVFTAGLMVGNAPIFGMRFEKTGWRRLELFVEHLGLKMRMLIFLLLGSQVDLGQVLQYGWRAWAVIAVFILVGRPLAVLVSALPDRRAGWRNNEVVFLMWTRETGVIPAALAGMIAGQGLPEAPLVSAVTFLAILVTLLIQATSTPWAAKRLGVLVRSEETLPSRGGRRG</sequence>
<feature type="transmembrane region" description="Helical" evidence="9">
    <location>
        <begin position="360"/>
        <end position="382"/>
    </location>
</feature>
<evidence type="ECO:0000256" key="9">
    <source>
        <dbReference type="SAM" id="Phobius"/>
    </source>
</evidence>
<evidence type="ECO:0000313" key="12">
    <source>
        <dbReference type="Proteomes" id="UP000502196"/>
    </source>
</evidence>
<evidence type="ECO:0000256" key="5">
    <source>
        <dbReference type="ARBA" id="ARBA00022692"/>
    </source>
</evidence>
<dbReference type="InterPro" id="IPR038770">
    <property type="entry name" value="Na+/solute_symporter_sf"/>
</dbReference>
<dbReference type="GO" id="GO:1902600">
    <property type="term" value="P:proton transmembrane transport"/>
    <property type="evidence" value="ECO:0007669"/>
    <property type="project" value="InterPro"/>
</dbReference>
<keyword evidence="8 9" id="KW-0472">Membrane</keyword>
<feature type="domain" description="Cation/H+ exchanger transmembrane" evidence="10">
    <location>
        <begin position="35"/>
        <end position="415"/>
    </location>
</feature>
<dbReference type="AlphaFoldDB" id="A0A6F9E2M6"/>
<feature type="transmembrane region" description="Helical" evidence="9">
    <location>
        <begin position="51"/>
        <end position="70"/>
    </location>
</feature>
<feature type="transmembrane region" description="Helical" evidence="9">
    <location>
        <begin position="206"/>
        <end position="228"/>
    </location>
</feature>
<proteinExistence type="predicted"/>
<evidence type="ECO:0000256" key="1">
    <source>
        <dbReference type="ARBA" id="ARBA00004651"/>
    </source>
</evidence>
<evidence type="ECO:0000256" key="4">
    <source>
        <dbReference type="ARBA" id="ARBA00022475"/>
    </source>
</evidence>
<organism evidence="11 12">
    <name type="scientific">Kyrpidia spormannii</name>
    <dbReference type="NCBI Taxonomy" id="2055160"/>
    <lineage>
        <taxon>Bacteria</taxon>
        <taxon>Bacillati</taxon>
        <taxon>Bacillota</taxon>
        <taxon>Bacilli</taxon>
        <taxon>Bacillales</taxon>
        <taxon>Alicyclobacillaceae</taxon>
        <taxon>Kyrpidia</taxon>
    </lineage>
</organism>
<evidence type="ECO:0000256" key="3">
    <source>
        <dbReference type="ARBA" id="ARBA00022449"/>
    </source>
</evidence>
<feature type="transmembrane region" description="Helical" evidence="9">
    <location>
        <begin position="131"/>
        <end position="155"/>
    </location>
</feature>
<evidence type="ECO:0000259" key="10">
    <source>
        <dbReference type="Pfam" id="PF00999"/>
    </source>
</evidence>
<dbReference type="EMBL" id="LR792683">
    <property type="protein sequence ID" value="CAB3391111.1"/>
    <property type="molecule type" value="Genomic_DNA"/>
</dbReference>
<evidence type="ECO:0000313" key="11">
    <source>
        <dbReference type="EMBL" id="CAB3391111.1"/>
    </source>
</evidence>
<evidence type="ECO:0000256" key="7">
    <source>
        <dbReference type="ARBA" id="ARBA00023065"/>
    </source>
</evidence>
<comment type="subcellular location">
    <subcellularLocation>
        <location evidence="1">Cell membrane</location>
        <topology evidence="1">Multi-pass membrane protein</topology>
    </subcellularLocation>
</comment>
<dbReference type="InterPro" id="IPR006153">
    <property type="entry name" value="Cation/H_exchanger_TM"/>
</dbReference>
<evidence type="ECO:0000256" key="2">
    <source>
        <dbReference type="ARBA" id="ARBA00022448"/>
    </source>
</evidence>
<feature type="transmembrane region" description="Helical" evidence="9">
    <location>
        <begin position="327"/>
        <end position="348"/>
    </location>
</feature>
<dbReference type="Gene3D" id="1.20.1530.20">
    <property type="match status" value="1"/>
</dbReference>
<keyword evidence="2" id="KW-0813">Transport</keyword>
<dbReference type="Pfam" id="PF00999">
    <property type="entry name" value="Na_H_Exchanger"/>
    <property type="match status" value="1"/>
</dbReference>
<gene>
    <name evidence="11" type="ORF">COOX1_0749</name>
</gene>
<keyword evidence="4" id="KW-1003">Cell membrane</keyword>
<dbReference type="PANTHER" id="PTHR32507">
    <property type="entry name" value="NA(+)/H(+) ANTIPORTER 1"/>
    <property type="match status" value="1"/>
</dbReference>
<reference evidence="11 12" key="1">
    <citation type="submission" date="2020-04" db="EMBL/GenBank/DDBJ databases">
        <authorList>
            <person name="Hogendoorn C."/>
        </authorList>
    </citation>
    <scope>NUCLEOTIDE SEQUENCE [LARGE SCALE GENOMIC DNA]</scope>
    <source>
        <strain evidence="11">COOX1</strain>
    </source>
</reference>
<evidence type="ECO:0000256" key="8">
    <source>
        <dbReference type="ARBA" id="ARBA00023136"/>
    </source>
</evidence>
<protein>
    <recommendedName>
        <fullName evidence="10">Cation/H+ exchanger transmembrane domain-containing protein</fullName>
    </recommendedName>
</protein>
<keyword evidence="3" id="KW-0050">Antiport</keyword>
<keyword evidence="5 9" id="KW-0812">Transmembrane</keyword>
<feature type="transmembrane region" description="Helical" evidence="9">
    <location>
        <begin position="26"/>
        <end position="44"/>
    </location>
</feature>
<feature type="transmembrane region" description="Helical" evidence="9">
    <location>
        <begin position="388"/>
        <end position="407"/>
    </location>
</feature>
<accession>A0A6F9E2M6</accession>
<dbReference type="GO" id="GO:0005886">
    <property type="term" value="C:plasma membrane"/>
    <property type="evidence" value="ECO:0007669"/>
    <property type="project" value="UniProtKB-SubCell"/>
</dbReference>